<name>A0A1M5RGY4_9FIRM</name>
<keyword evidence="5" id="KW-1185">Reference proteome</keyword>
<dbReference type="GO" id="GO:0003678">
    <property type="term" value="F:DNA helicase activity"/>
    <property type="evidence" value="ECO:0007669"/>
    <property type="project" value="UniProtKB-ARBA"/>
</dbReference>
<dbReference type="STRING" id="1121321.SAMN04488530_13014"/>
<dbReference type="PANTHER" id="PTHR43788:SF6">
    <property type="entry name" value="DNA HELICASE B"/>
    <property type="match status" value="1"/>
</dbReference>
<dbReference type="InterPro" id="IPR027785">
    <property type="entry name" value="UvrD-like_helicase_C"/>
</dbReference>
<feature type="domain" description="UvrD-like helicase C-terminal" evidence="3">
    <location>
        <begin position="607"/>
        <end position="654"/>
    </location>
</feature>
<dbReference type="GO" id="GO:0005524">
    <property type="term" value="F:ATP binding"/>
    <property type="evidence" value="ECO:0007669"/>
    <property type="project" value="UniProtKB-KW"/>
</dbReference>
<keyword evidence="2" id="KW-0067">ATP-binding</keyword>
<dbReference type="Gene3D" id="2.30.30.940">
    <property type="match status" value="1"/>
</dbReference>
<protein>
    <submittedName>
        <fullName evidence="4">Exodeoxyribonuclease V alpha subunit</fullName>
    </submittedName>
</protein>
<accession>A0A1M5RGY4</accession>
<dbReference type="CDD" id="cd18809">
    <property type="entry name" value="SF1_C_RecD"/>
    <property type="match status" value="1"/>
</dbReference>
<gene>
    <name evidence="4" type="ORF">SAMN04488530_13014</name>
</gene>
<evidence type="ECO:0000259" key="3">
    <source>
        <dbReference type="Pfam" id="PF13538"/>
    </source>
</evidence>
<dbReference type="Pfam" id="PF13538">
    <property type="entry name" value="UvrD_C_2"/>
    <property type="match status" value="1"/>
</dbReference>
<reference evidence="5" key="1">
    <citation type="submission" date="2016-11" db="EMBL/GenBank/DDBJ databases">
        <authorList>
            <person name="Varghese N."/>
            <person name="Submissions S."/>
        </authorList>
    </citation>
    <scope>NUCLEOTIDE SEQUENCE [LARGE SCALE GENOMIC DNA]</scope>
    <source>
        <strain evidence="5">DSM 2635</strain>
    </source>
</reference>
<dbReference type="Proteomes" id="UP000243255">
    <property type="component" value="Unassembled WGS sequence"/>
</dbReference>
<dbReference type="RefSeq" id="WP_073126983.1">
    <property type="nucleotide sequence ID" value="NZ_BAABCH010000023.1"/>
</dbReference>
<dbReference type="EMBL" id="FQWX01000030">
    <property type="protein sequence ID" value="SHH25410.1"/>
    <property type="molecule type" value="Genomic_DNA"/>
</dbReference>
<dbReference type="PANTHER" id="PTHR43788">
    <property type="entry name" value="DNA2/NAM7 HELICASE FAMILY MEMBER"/>
    <property type="match status" value="1"/>
</dbReference>
<proteinExistence type="predicted"/>
<evidence type="ECO:0000313" key="4">
    <source>
        <dbReference type="EMBL" id="SHH25410.1"/>
    </source>
</evidence>
<keyword evidence="1" id="KW-0547">Nucleotide-binding</keyword>
<dbReference type="SUPFAM" id="SSF52540">
    <property type="entry name" value="P-loop containing nucleoside triphosphate hydrolases"/>
    <property type="match status" value="1"/>
</dbReference>
<dbReference type="AlphaFoldDB" id="A0A1M5RGY4"/>
<sequence>MEFKVLEVIYQHKKTTKVKIKKEIYNGTAIEYLHYKGNYTFKRHEVYIAEVIDNELNGNEIGIKNIRKIGYNKLIKRLNKKFKLNIDSGYMYFIRGEVSKLNIDEHKKSEILKEAEYMIEEDITESLLNSYGMTQKESSNISSRIVEKYGLNTYNTILEKPYVLFEYTDKFEVIEELSKKEEELKCIFIVLKYMYKNGHTFATKHDLKELKYGTKELNYSISKNIDTYLENLHNSGVALIKNDRIYIKRYYDIEDELEDMIRARVGIKDKKIISKIDEFLKLDNSEIKSFNEEQLIAIKQSAINYISVITGGAGVGKTTTIYYGIIKLFKYLNPNAKIQIVGFTGKSVSKIKNESIPSETIHRFLNLSADYKYINDNREEDINLDLLIIEEGGMVDMDLYYQLFKRVSQDTKIVIIGDYNQNESIGFGQVFKALVDSNLIHKTELFKVYRQKNKSNIILNSNKIIQGKTTDDKVDPLIINNTDFVMKNCKSDKILDKVKKEVRQLLNKGHSIDDIVILSPYKKIMNGSYELNYEISKVIKEDRKYKFECMDKVIQNTNNYHKGIYNGQQGVVGSIEIELENLIKVDVIYNGEIVEYEGDEIKEIELSYSLTVHKMQGDECKIVIFVVDEKHKEHLNRNLIYTAVTRAKEQVIIIGNEEIFNECIKKLPPKKNTTLLDRLCRLEEIELIS</sequence>
<dbReference type="OrthoDB" id="9803432at2"/>
<dbReference type="InterPro" id="IPR050534">
    <property type="entry name" value="Coronavir_polyprotein_1ab"/>
</dbReference>
<dbReference type="InterPro" id="IPR027417">
    <property type="entry name" value="P-loop_NTPase"/>
</dbReference>
<evidence type="ECO:0000256" key="2">
    <source>
        <dbReference type="ARBA" id="ARBA00022840"/>
    </source>
</evidence>
<dbReference type="Pfam" id="PF13604">
    <property type="entry name" value="AAA_30"/>
    <property type="match status" value="1"/>
</dbReference>
<organism evidence="4 5">
    <name type="scientific">Asaccharospora irregularis DSM 2635</name>
    <dbReference type="NCBI Taxonomy" id="1121321"/>
    <lineage>
        <taxon>Bacteria</taxon>
        <taxon>Bacillati</taxon>
        <taxon>Bacillota</taxon>
        <taxon>Clostridia</taxon>
        <taxon>Peptostreptococcales</taxon>
        <taxon>Peptostreptococcaceae</taxon>
        <taxon>Asaccharospora</taxon>
    </lineage>
</organism>
<evidence type="ECO:0000313" key="5">
    <source>
        <dbReference type="Proteomes" id="UP000243255"/>
    </source>
</evidence>
<dbReference type="CDD" id="cd17933">
    <property type="entry name" value="DEXSc_RecD-like"/>
    <property type="match status" value="1"/>
</dbReference>
<dbReference type="Gene3D" id="3.40.50.300">
    <property type="entry name" value="P-loop containing nucleotide triphosphate hydrolases"/>
    <property type="match status" value="2"/>
</dbReference>
<evidence type="ECO:0000256" key="1">
    <source>
        <dbReference type="ARBA" id="ARBA00022741"/>
    </source>
</evidence>